<dbReference type="Pfam" id="PF14518">
    <property type="entry name" value="Haem_oxygenas_2"/>
    <property type="match status" value="1"/>
</dbReference>
<dbReference type="SMART" id="SM01236">
    <property type="entry name" value="Haem_oxygenase_2"/>
    <property type="match status" value="1"/>
</dbReference>
<dbReference type="EMBL" id="WBMT01000018">
    <property type="protein sequence ID" value="KAB2343757.1"/>
    <property type="molecule type" value="Genomic_DNA"/>
</dbReference>
<dbReference type="AlphaFoldDB" id="A0A6H9YDQ9"/>
<reference evidence="1 2" key="1">
    <citation type="submission" date="2019-09" db="EMBL/GenBank/DDBJ databases">
        <title>Actinomadura physcomitrii sp. nov., a novel actinomycete isolated from moss [Physcomitrium sphaericum (Ludw) Fuernr].</title>
        <authorList>
            <person name="Zhuang X."/>
            <person name="Liu C."/>
        </authorList>
    </citation>
    <scope>NUCLEOTIDE SEQUENCE [LARGE SCALE GENOMIC DNA]</scope>
    <source>
        <strain evidence="1 2">HMC1</strain>
    </source>
</reference>
<dbReference type="Gene3D" id="1.20.910.10">
    <property type="entry name" value="Heme oxygenase-like"/>
    <property type="match status" value="1"/>
</dbReference>
<keyword evidence="2" id="KW-1185">Reference proteome</keyword>
<comment type="caution">
    <text evidence="1">The sequence shown here is derived from an EMBL/GenBank/DDBJ whole genome shotgun (WGS) entry which is preliminary data.</text>
</comment>
<protein>
    <submittedName>
        <fullName evidence="1">Iron-containing redox enzyme family protein</fullName>
    </submittedName>
</protein>
<dbReference type="OrthoDB" id="6635957at2"/>
<gene>
    <name evidence="1" type="ORF">F8566_34160</name>
</gene>
<name>A0A6H9YDQ9_9ACTN</name>
<evidence type="ECO:0000313" key="1">
    <source>
        <dbReference type="EMBL" id="KAB2343757.1"/>
    </source>
</evidence>
<accession>A0A6H9YDQ9</accession>
<evidence type="ECO:0000313" key="2">
    <source>
        <dbReference type="Proteomes" id="UP000468735"/>
    </source>
</evidence>
<proteinExistence type="predicted"/>
<dbReference type="InterPro" id="IPR016084">
    <property type="entry name" value="Haem_Oase-like_multi-hlx"/>
</dbReference>
<organism evidence="1 2">
    <name type="scientific">Actinomadura rudentiformis</name>
    <dbReference type="NCBI Taxonomy" id="359158"/>
    <lineage>
        <taxon>Bacteria</taxon>
        <taxon>Bacillati</taxon>
        <taxon>Actinomycetota</taxon>
        <taxon>Actinomycetes</taxon>
        <taxon>Streptosporangiales</taxon>
        <taxon>Thermomonosporaceae</taxon>
        <taxon>Actinomadura</taxon>
    </lineage>
</organism>
<sequence>MPCTIPRCTREVARGGPSACDCQVFDVGRGRSTMDPSTRCSDQAVDDPTALPIQTVFARACDPESTPLPDALRAAIVAELDRGCADDRGSRVPLADLGPSVAAWAATQRSRFEALFAAAEREGRADVLVRRAVLACAPLASLSGAWLQWMSEPGNAEEAVTMGVLSLFAGDVGAGHPRASRGSVYLSLMQHLRVAVHAHPASQLAQDRRIADQSFYLPAVALTMSRRPDAYRGEIIGLDLCLREVGLLPPLDGVQTRLPHAIGWDALDPSRARTPDGPPTVEDAQAVAAAFVESAGTAGATAVERGFAWAFGALRRWCDEVAQELDAARDPGFEMAELVRSRAREASVYHDRFSVQGRPLQEWLSEARTDPIPFLTALANSRLIWPGRSEASRLTGALVSDKGRMFRIFPDNELDTIKRWIDALPADPAQRAGWRPPAHQPRRIMLRPASESARDDGDPPADIRQAYIRLLRRTITPATRRYALRYVEKRLARSRQGMESSAQSLPDEHPVDGLRSWLLDQHDLHNMEFHNGLGDPLPDRADLIDSSVQLAPLTLIDGAWLTGYTDYQLASSERGHFLFDTYWDELGNGDLSLNHPLIYRAVLREMGINLPPTRSPEFATWSGFRDQSFDTPVFWLAIGRFPRTFEPEILGLNLAMELSGVGGNYRRGRQALKKHGFSTAFVDIHNTIDNVATGHSAWAADAIDGYLAQQAPTASTDAWDRIRAGYRSLNAPPGLLADKGPAEPKPEVVNGEEPVAVGLSAEDIGKASLEFEWAAVSSTAREGVPAENEDDIVRADEGVRVDRQVAAELDEPL</sequence>
<dbReference type="Proteomes" id="UP000468735">
    <property type="component" value="Unassembled WGS sequence"/>
</dbReference>